<evidence type="ECO:0000259" key="12">
    <source>
        <dbReference type="Pfam" id="PF00534"/>
    </source>
</evidence>
<gene>
    <name evidence="11" type="primary">glgA</name>
    <name evidence="14" type="ORF">MPL1_12803</name>
</gene>
<feature type="binding site" evidence="11">
    <location>
        <position position="16"/>
    </location>
    <ligand>
        <name>ADP-alpha-D-glucose</name>
        <dbReference type="ChEBI" id="CHEBI:57498"/>
    </ligand>
</feature>
<protein>
    <recommendedName>
        <fullName evidence="6 11">Glycogen synthase</fullName>
        <ecNumber evidence="5 11">2.4.1.21</ecNumber>
    </recommendedName>
    <alternativeName>
        <fullName evidence="10 11">Starch [bacterial glycogen] synthase</fullName>
    </alternativeName>
</protein>
<dbReference type="CDD" id="cd03791">
    <property type="entry name" value="GT5_Glycogen_synthase_DULL1-like"/>
    <property type="match status" value="1"/>
</dbReference>
<dbReference type="GO" id="GO:0009011">
    <property type="term" value="F:alpha-1,4-glucan glucosyltransferase (ADP-glucose donor) activity"/>
    <property type="evidence" value="ECO:0007669"/>
    <property type="project" value="UniProtKB-UniRule"/>
</dbReference>
<evidence type="ECO:0000256" key="5">
    <source>
        <dbReference type="ARBA" id="ARBA00012588"/>
    </source>
</evidence>
<dbReference type="GO" id="GO:0005978">
    <property type="term" value="P:glycogen biosynthetic process"/>
    <property type="evidence" value="ECO:0007669"/>
    <property type="project" value="UniProtKB-UniRule"/>
</dbReference>
<feature type="domain" description="Glycosyl transferase family 1" evidence="12">
    <location>
        <begin position="297"/>
        <end position="457"/>
    </location>
</feature>
<comment type="function">
    <text evidence="2 11">Synthesizes alpha-1,4-glucan chains using ADP-glucose.</text>
</comment>
<comment type="pathway">
    <text evidence="3 11">Glycan biosynthesis; glycogen biosynthesis.</text>
</comment>
<dbReference type="NCBIfam" id="TIGR02095">
    <property type="entry name" value="glgA"/>
    <property type="match status" value="1"/>
</dbReference>
<dbReference type="HAMAP" id="MF_00484">
    <property type="entry name" value="Glycogen_synth"/>
    <property type="match status" value="1"/>
</dbReference>
<keyword evidence="8 11" id="KW-0808">Transferase</keyword>
<dbReference type="GO" id="GO:0004373">
    <property type="term" value="F:alpha-1,4-glucan glucosyltransferase (UDP-glucose donor) activity"/>
    <property type="evidence" value="ECO:0007669"/>
    <property type="project" value="InterPro"/>
</dbReference>
<dbReference type="PANTHER" id="PTHR45825:SF11">
    <property type="entry name" value="ALPHA AMYLASE DOMAIN-CONTAINING PROTEIN"/>
    <property type="match status" value="1"/>
</dbReference>
<reference evidence="14 15" key="1">
    <citation type="journal article" date="2013" name="Genome Announc.">
        <title>Draft Genome Sequence of Methylophaga lonarensis MPLT, a Haloalkaliphilic (Non-Methane-Utilizing) Methylotroph.</title>
        <authorList>
            <person name="Shetty S.A."/>
            <person name="Marathe N.P."/>
            <person name="Munot H."/>
            <person name="Antony C.P."/>
            <person name="Dhotre D.P."/>
            <person name="Murrell J.C."/>
            <person name="Shouche Y.S."/>
        </authorList>
    </citation>
    <scope>NUCLEOTIDE SEQUENCE [LARGE SCALE GENOMIC DNA]</scope>
    <source>
        <strain evidence="14 15">MPL</strain>
    </source>
</reference>
<evidence type="ECO:0000256" key="11">
    <source>
        <dbReference type="HAMAP-Rule" id="MF_00484"/>
    </source>
</evidence>
<dbReference type="InterPro" id="IPR001296">
    <property type="entry name" value="Glyco_trans_1"/>
</dbReference>
<evidence type="ECO:0000256" key="6">
    <source>
        <dbReference type="ARBA" id="ARBA00019935"/>
    </source>
</evidence>
<dbReference type="STRING" id="1286106.MPL1_12803"/>
<dbReference type="Gene3D" id="3.40.50.2000">
    <property type="entry name" value="Glycogen Phosphorylase B"/>
    <property type="match status" value="2"/>
</dbReference>
<evidence type="ECO:0000313" key="15">
    <source>
        <dbReference type="Proteomes" id="UP000012019"/>
    </source>
</evidence>
<evidence type="ECO:0000256" key="4">
    <source>
        <dbReference type="ARBA" id="ARBA00010281"/>
    </source>
</evidence>
<comment type="caution">
    <text evidence="14">The sequence shown here is derived from an EMBL/GenBank/DDBJ whole genome shotgun (WGS) entry which is preliminary data.</text>
</comment>
<comment type="catalytic activity">
    <reaction evidence="1 11">
        <text>[(1-&gt;4)-alpha-D-glucosyl](n) + ADP-alpha-D-glucose = [(1-&gt;4)-alpha-D-glucosyl](n+1) + ADP + H(+)</text>
        <dbReference type="Rhea" id="RHEA:18189"/>
        <dbReference type="Rhea" id="RHEA-COMP:9584"/>
        <dbReference type="Rhea" id="RHEA-COMP:9587"/>
        <dbReference type="ChEBI" id="CHEBI:15378"/>
        <dbReference type="ChEBI" id="CHEBI:15444"/>
        <dbReference type="ChEBI" id="CHEBI:57498"/>
        <dbReference type="ChEBI" id="CHEBI:456216"/>
        <dbReference type="EC" id="2.4.1.21"/>
    </reaction>
</comment>
<evidence type="ECO:0000256" key="7">
    <source>
        <dbReference type="ARBA" id="ARBA00022676"/>
    </source>
</evidence>
<feature type="domain" description="Starch synthase catalytic" evidence="13">
    <location>
        <begin position="3"/>
        <end position="239"/>
    </location>
</feature>
<proteinExistence type="inferred from homology"/>
<dbReference type="NCBIfam" id="NF001899">
    <property type="entry name" value="PRK00654.1-2"/>
    <property type="match status" value="1"/>
</dbReference>
<evidence type="ECO:0000256" key="2">
    <source>
        <dbReference type="ARBA" id="ARBA00002764"/>
    </source>
</evidence>
<dbReference type="eggNOG" id="COG0297">
    <property type="taxonomic scope" value="Bacteria"/>
</dbReference>
<accession>M7PDK2</accession>
<dbReference type="Pfam" id="PF00534">
    <property type="entry name" value="Glycos_transf_1"/>
    <property type="match status" value="1"/>
</dbReference>
<dbReference type="PATRIC" id="fig|1286106.3.peg.2555"/>
<dbReference type="UniPathway" id="UPA00164"/>
<dbReference type="OrthoDB" id="9808590at2"/>
<evidence type="ECO:0000259" key="13">
    <source>
        <dbReference type="Pfam" id="PF08323"/>
    </source>
</evidence>
<evidence type="ECO:0000313" key="14">
    <source>
        <dbReference type="EMBL" id="EMR11975.1"/>
    </source>
</evidence>
<dbReference type="EC" id="2.4.1.21" evidence="5 11"/>
<keyword evidence="9 11" id="KW-0320">Glycogen biosynthesis</keyword>
<evidence type="ECO:0000256" key="10">
    <source>
        <dbReference type="ARBA" id="ARBA00031722"/>
    </source>
</evidence>
<evidence type="ECO:0000256" key="1">
    <source>
        <dbReference type="ARBA" id="ARBA00001478"/>
    </source>
</evidence>
<evidence type="ECO:0000256" key="8">
    <source>
        <dbReference type="ARBA" id="ARBA00022679"/>
    </source>
</evidence>
<organism evidence="14 15">
    <name type="scientific">Methylophaga lonarensis MPL</name>
    <dbReference type="NCBI Taxonomy" id="1286106"/>
    <lineage>
        <taxon>Bacteria</taxon>
        <taxon>Pseudomonadati</taxon>
        <taxon>Pseudomonadota</taxon>
        <taxon>Gammaproteobacteria</taxon>
        <taxon>Thiotrichales</taxon>
        <taxon>Piscirickettsiaceae</taxon>
        <taxon>Methylophaga</taxon>
    </lineage>
</organism>
<keyword evidence="15" id="KW-1185">Reference proteome</keyword>
<dbReference type="PANTHER" id="PTHR45825">
    <property type="entry name" value="GRANULE-BOUND STARCH SYNTHASE 1, CHLOROPLASTIC/AMYLOPLASTIC"/>
    <property type="match status" value="1"/>
</dbReference>
<dbReference type="Pfam" id="PF08323">
    <property type="entry name" value="Glyco_transf_5"/>
    <property type="match status" value="1"/>
</dbReference>
<dbReference type="RefSeq" id="WP_009727501.1">
    <property type="nucleotide sequence ID" value="NZ_APHR01000079.1"/>
</dbReference>
<dbReference type="Proteomes" id="UP000012019">
    <property type="component" value="Unassembled WGS sequence"/>
</dbReference>
<dbReference type="SUPFAM" id="SSF53756">
    <property type="entry name" value="UDP-Glycosyltransferase/glycogen phosphorylase"/>
    <property type="match status" value="1"/>
</dbReference>
<name>M7PDK2_9GAMM</name>
<sequence>MGKILFASSEVHPLMKSGGLADVSASLPIALHQNGEDIRILMPAYRQTLAQIDDAKEVASLKLDGYHQPVTLLETRLPDTNVVLWLLQSPHHFDRDGGPYSQPDGRDWHDNAARFALLSRTIVAIACNEAGLNWQPDIVHCNDWQTGLAPALLSQREHRPKTVFTIHNLAYQGLFSRETFEALDLPEALWQMDGLEFYGLLSFMKGGLMFADHITTVSPTYAQEICHYEFGYGLEGLLKLRAEQGRLTGILNGIDTQQWHPGKDPYLSKNYSSATLRNKSVNKSALQQRMYLPERAETLLVGLISRLVPQKGIDLSIAAINTLLSNGADIQLVCLGSGEPGFEQELRVLRARYPDKVAVNIGYDEALSHQIEAGVDVFLMPSRFEPCGLNQMYSLRYGSLPVVRRTGGLADTVVDASEDNLKDSTATGFVFEQASVESLTETLQRVLELYQHPRKWRRMMLTAMAQDFSWHISAQAYQSLYQTLNGN</sequence>
<dbReference type="InterPro" id="IPR011835">
    <property type="entry name" value="GS/SS"/>
</dbReference>
<dbReference type="EMBL" id="APHR01000079">
    <property type="protein sequence ID" value="EMR11975.1"/>
    <property type="molecule type" value="Genomic_DNA"/>
</dbReference>
<evidence type="ECO:0000256" key="9">
    <source>
        <dbReference type="ARBA" id="ARBA00023056"/>
    </source>
</evidence>
<keyword evidence="7 11" id="KW-0328">Glycosyltransferase</keyword>
<dbReference type="AlphaFoldDB" id="M7PDK2"/>
<comment type="similarity">
    <text evidence="4 11">Belongs to the glycosyltransferase 1 family. Bacterial/plant glycogen synthase subfamily.</text>
</comment>
<dbReference type="InterPro" id="IPR013534">
    <property type="entry name" value="Starch_synth_cat_dom"/>
</dbReference>
<evidence type="ECO:0000256" key="3">
    <source>
        <dbReference type="ARBA" id="ARBA00004964"/>
    </source>
</evidence>